<proteinExistence type="predicted"/>
<protein>
    <recommendedName>
        <fullName evidence="4">Ig-like domain-containing protein</fullName>
    </recommendedName>
</protein>
<evidence type="ECO:0000313" key="3">
    <source>
        <dbReference type="Proteomes" id="UP000093928"/>
    </source>
</evidence>
<keyword evidence="1" id="KW-0732">Signal</keyword>
<feature type="signal peptide" evidence="1">
    <location>
        <begin position="1"/>
        <end position="23"/>
    </location>
</feature>
<evidence type="ECO:0000256" key="1">
    <source>
        <dbReference type="SAM" id="SignalP"/>
    </source>
</evidence>
<dbReference type="AlphaFoldDB" id="A0A1A3P4A4"/>
<accession>A0A1A3P4A4</accession>
<organism evidence="2 3">
    <name type="scientific">Mycobacterium asiaticum</name>
    <dbReference type="NCBI Taxonomy" id="1790"/>
    <lineage>
        <taxon>Bacteria</taxon>
        <taxon>Bacillati</taxon>
        <taxon>Actinomycetota</taxon>
        <taxon>Actinomycetes</taxon>
        <taxon>Mycobacteriales</taxon>
        <taxon>Mycobacteriaceae</taxon>
        <taxon>Mycobacterium</taxon>
    </lineage>
</organism>
<gene>
    <name evidence="2" type="ORF">A5634_23190</name>
</gene>
<evidence type="ECO:0008006" key="4">
    <source>
        <dbReference type="Google" id="ProtNLM"/>
    </source>
</evidence>
<comment type="caution">
    <text evidence="2">The sequence shown here is derived from an EMBL/GenBank/DDBJ whole genome shotgun (WGS) entry which is preliminary data.</text>
</comment>
<dbReference type="Pfam" id="PF20341">
    <property type="entry name" value="DUF6636"/>
    <property type="match status" value="1"/>
</dbReference>
<dbReference type="RefSeq" id="WP_065144064.1">
    <property type="nucleotide sequence ID" value="NZ_LZLS01000097.1"/>
</dbReference>
<sequence length="137" mass="14602">MRILLSALIATTAALAFPATAHADSKYFKSPSNNIFCVIDVDGAACDIREYTYTPPPPPECAQHISWGSRFTLAPGKPGTIECHGDTLELPGEPTLNYGQTISAGSLTCASEQSGMRCTDSRSGHFFSVSRDAFKLG</sequence>
<dbReference type="EMBL" id="LZLS01000097">
    <property type="protein sequence ID" value="OBK27417.1"/>
    <property type="molecule type" value="Genomic_DNA"/>
</dbReference>
<dbReference type="Proteomes" id="UP000093928">
    <property type="component" value="Unassembled WGS sequence"/>
</dbReference>
<dbReference type="InterPro" id="IPR046576">
    <property type="entry name" value="DUF6636"/>
</dbReference>
<feature type="chain" id="PRO_5008327426" description="Ig-like domain-containing protein" evidence="1">
    <location>
        <begin position="24"/>
        <end position="137"/>
    </location>
</feature>
<name>A0A1A3P4A4_MYCAS</name>
<reference evidence="2 3" key="1">
    <citation type="submission" date="2016-06" db="EMBL/GenBank/DDBJ databases">
        <authorList>
            <person name="Kjaerup R.B."/>
            <person name="Dalgaard T.S."/>
            <person name="Juul-Madsen H.R."/>
        </authorList>
    </citation>
    <scope>NUCLEOTIDE SEQUENCE [LARGE SCALE GENOMIC DNA]</scope>
    <source>
        <strain evidence="2 3">1165133.8</strain>
    </source>
</reference>
<dbReference type="OrthoDB" id="495539at2"/>
<evidence type="ECO:0000313" key="2">
    <source>
        <dbReference type="EMBL" id="OBK27417.1"/>
    </source>
</evidence>